<dbReference type="InterPro" id="IPR051044">
    <property type="entry name" value="MAG_DAG_Lipase"/>
</dbReference>
<organism evidence="2 3">
    <name type="scientific">Riccia fluitans</name>
    <dbReference type="NCBI Taxonomy" id="41844"/>
    <lineage>
        <taxon>Eukaryota</taxon>
        <taxon>Viridiplantae</taxon>
        <taxon>Streptophyta</taxon>
        <taxon>Embryophyta</taxon>
        <taxon>Marchantiophyta</taxon>
        <taxon>Marchantiopsida</taxon>
        <taxon>Marchantiidae</taxon>
        <taxon>Marchantiales</taxon>
        <taxon>Ricciaceae</taxon>
        <taxon>Riccia</taxon>
    </lineage>
</organism>
<dbReference type="Gene3D" id="3.40.50.1820">
    <property type="entry name" value="alpha/beta hydrolase"/>
    <property type="match status" value="1"/>
</dbReference>
<dbReference type="Proteomes" id="UP001605036">
    <property type="component" value="Unassembled WGS sequence"/>
</dbReference>
<evidence type="ECO:0000313" key="3">
    <source>
        <dbReference type="Proteomes" id="UP001605036"/>
    </source>
</evidence>
<dbReference type="EMBL" id="JBHFFA010000001">
    <property type="protein sequence ID" value="KAL2650321.1"/>
    <property type="molecule type" value="Genomic_DNA"/>
</dbReference>
<feature type="domain" description="Serine aminopeptidase S33" evidence="1">
    <location>
        <begin position="221"/>
        <end position="257"/>
    </location>
</feature>
<dbReference type="AlphaFoldDB" id="A0ABD1ZHC3"/>
<gene>
    <name evidence="2" type="ORF">R1flu_018449</name>
</gene>
<sequence>MGVEKVPNFWGETPAQEYYESQGVKNQKELFETPQVRLFTQLWLPLNKKPKGVVCLTHGYTTDTGWTFQIITIAVAQMGYAAYAADMPGHGRSHGLPGYVPNFDSAAASLLHFYKSVRDRKEYEGLPHFLFGESMGGMMTLLMHFQDPKGWDGIILEAPLISLGNAMTVPWSTLMAFKIISPLMGTWQIPTAKTNVTVNVIRDPVKAKLIFSNPRRYVGATREDNLADPLASQKLYEVASSRDKTLRLYEGAYHSLIQGELDETRAHVLRDIRSWLDLRSSTKGGVDLCMSSSIVDPSVGPVLSS</sequence>
<dbReference type="InterPro" id="IPR022742">
    <property type="entry name" value="Hydrolase_4"/>
</dbReference>
<name>A0ABD1ZHC3_9MARC</name>
<evidence type="ECO:0000313" key="2">
    <source>
        <dbReference type="EMBL" id="KAL2650321.1"/>
    </source>
</evidence>
<dbReference type="PANTHER" id="PTHR11614">
    <property type="entry name" value="PHOSPHOLIPASE-RELATED"/>
    <property type="match status" value="1"/>
</dbReference>
<accession>A0ABD1ZHC3</accession>
<feature type="domain" description="Serine aminopeptidase S33" evidence="1">
    <location>
        <begin position="49"/>
        <end position="215"/>
    </location>
</feature>
<reference evidence="2 3" key="1">
    <citation type="submission" date="2024-09" db="EMBL/GenBank/DDBJ databases">
        <title>Chromosome-scale assembly of Riccia fluitans.</title>
        <authorList>
            <person name="Paukszto L."/>
            <person name="Sawicki J."/>
            <person name="Karawczyk K."/>
            <person name="Piernik-Szablinska J."/>
            <person name="Szczecinska M."/>
            <person name="Mazdziarz M."/>
        </authorList>
    </citation>
    <scope>NUCLEOTIDE SEQUENCE [LARGE SCALE GENOMIC DNA]</scope>
    <source>
        <strain evidence="2">Rf_01</strain>
        <tissue evidence="2">Aerial parts of the thallus</tissue>
    </source>
</reference>
<dbReference type="Pfam" id="PF12146">
    <property type="entry name" value="Hydrolase_4"/>
    <property type="match status" value="2"/>
</dbReference>
<proteinExistence type="predicted"/>
<evidence type="ECO:0000259" key="1">
    <source>
        <dbReference type="Pfam" id="PF12146"/>
    </source>
</evidence>
<protein>
    <recommendedName>
        <fullName evidence="1">Serine aminopeptidase S33 domain-containing protein</fullName>
    </recommendedName>
</protein>
<keyword evidence="3" id="KW-1185">Reference proteome</keyword>
<comment type="caution">
    <text evidence="2">The sequence shown here is derived from an EMBL/GenBank/DDBJ whole genome shotgun (WGS) entry which is preliminary data.</text>
</comment>
<dbReference type="SUPFAM" id="SSF53474">
    <property type="entry name" value="alpha/beta-Hydrolases"/>
    <property type="match status" value="1"/>
</dbReference>
<dbReference type="InterPro" id="IPR029058">
    <property type="entry name" value="AB_hydrolase_fold"/>
</dbReference>